<feature type="transmembrane region" description="Helical" evidence="2">
    <location>
        <begin position="31"/>
        <end position="51"/>
    </location>
</feature>
<sequence length="195" mass="19689">MSYQQPQGWGQPQQPQAPQAPPAKRKRSGCLTAFIAVAAFCVVIGVIATVANGGKKDSDDKAGTPTASAPAAAPGSQKAATTGQAPKPTSKAPAAETKAAAETVTYVVEGSTAEVTYGPAGSSFSGKVPLKVTKPLGTPMYYSITAQLQGGGHVKCSILVNGKVISKAEASGSYNIAMCQISQDFGGDGWVNTNG</sequence>
<proteinExistence type="predicted"/>
<feature type="region of interest" description="Disordered" evidence="1">
    <location>
        <begin position="53"/>
        <end position="96"/>
    </location>
</feature>
<comment type="caution">
    <text evidence="3">The sequence shown here is derived from an EMBL/GenBank/DDBJ whole genome shotgun (WGS) entry which is preliminary data.</text>
</comment>
<evidence type="ECO:0008006" key="5">
    <source>
        <dbReference type="Google" id="ProtNLM"/>
    </source>
</evidence>
<feature type="region of interest" description="Disordered" evidence="1">
    <location>
        <begin position="1"/>
        <end position="25"/>
    </location>
</feature>
<dbReference type="Proteomes" id="UP001614394">
    <property type="component" value="Unassembled WGS sequence"/>
</dbReference>
<keyword evidence="2" id="KW-0812">Transmembrane</keyword>
<name>A0ABW8C2J2_9ACTN</name>
<feature type="compositionally biased region" description="Low complexity" evidence="1">
    <location>
        <begin position="63"/>
        <end position="96"/>
    </location>
</feature>
<dbReference type="InterPro" id="IPR038468">
    <property type="entry name" value="MmpS_C"/>
</dbReference>
<dbReference type="Gene3D" id="2.60.40.2880">
    <property type="entry name" value="MmpS1-5, C-terminal soluble domain"/>
    <property type="match status" value="1"/>
</dbReference>
<evidence type="ECO:0000256" key="2">
    <source>
        <dbReference type="SAM" id="Phobius"/>
    </source>
</evidence>
<dbReference type="RefSeq" id="WP_399644986.1">
    <property type="nucleotide sequence ID" value="NZ_JBITYG010000002.1"/>
</dbReference>
<dbReference type="EMBL" id="JBITYG010000002">
    <property type="protein sequence ID" value="MFI9100107.1"/>
    <property type="molecule type" value="Genomic_DNA"/>
</dbReference>
<feature type="compositionally biased region" description="Low complexity" evidence="1">
    <location>
        <begin position="1"/>
        <end position="17"/>
    </location>
</feature>
<evidence type="ECO:0000313" key="3">
    <source>
        <dbReference type="EMBL" id="MFI9100107.1"/>
    </source>
</evidence>
<keyword evidence="4" id="KW-1185">Reference proteome</keyword>
<organism evidence="3 4">
    <name type="scientific">Streptomyces fildesensis</name>
    <dbReference type="NCBI Taxonomy" id="375757"/>
    <lineage>
        <taxon>Bacteria</taxon>
        <taxon>Bacillati</taxon>
        <taxon>Actinomycetota</taxon>
        <taxon>Actinomycetes</taxon>
        <taxon>Kitasatosporales</taxon>
        <taxon>Streptomycetaceae</taxon>
        <taxon>Streptomyces</taxon>
    </lineage>
</organism>
<reference evidence="3 4" key="1">
    <citation type="submission" date="2024-10" db="EMBL/GenBank/DDBJ databases">
        <title>The Natural Products Discovery Center: Release of the First 8490 Sequenced Strains for Exploring Actinobacteria Biosynthetic Diversity.</title>
        <authorList>
            <person name="Kalkreuter E."/>
            <person name="Kautsar S.A."/>
            <person name="Yang D."/>
            <person name="Bader C.D."/>
            <person name="Teijaro C.N."/>
            <person name="Fluegel L."/>
            <person name="Davis C.M."/>
            <person name="Simpson J.R."/>
            <person name="Lauterbach L."/>
            <person name="Steele A.D."/>
            <person name="Gui C."/>
            <person name="Meng S."/>
            <person name="Li G."/>
            <person name="Viehrig K."/>
            <person name="Ye F."/>
            <person name="Su P."/>
            <person name="Kiefer A.F."/>
            <person name="Nichols A."/>
            <person name="Cepeda A.J."/>
            <person name="Yan W."/>
            <person name="Fan B."/>
            <person name="Jiang Y."/>
            <person name="Adhikari A."/>
            <person name="Zheng C.-J."/>
            <person name="Schuster L."/>
            <person name="Cowan T.M."/>
            <person name="Smanski M.J."/>
            <person name="Chevrette M.G."/>
            <person name="De Carvalho L.P.S."/>
            <person name="Shen B."/>
        </authorList>
    </citation>
    <scope>NUCLEOTIDE SEQUENCE [LARGE SCALE GENOMIC DNA]</scope>
    <source>
        <strain evidence="3 4">NPDC053399</strain>
    </source>
</reference>
<evidence type="ECO:0000313" key="4">
    <source>
        <dbReference type="Proteomes" id="UP001614394"/>
    </source>
</evidence>
<protein>
    <recommendedName>
        <fullName evidence="5">MmpS family membrane protein</fullName>
    </recommendedName>
</protein>
<keyword evidence="2" id="KW-0472">Membrane</keyword>
<gene>
    <name evidence="3" type="ORF">ACIGXA_06255</name>
</gene>
<accession>A0ABW8C2J2</accession>
<evidence type="ECO:0000256" key="1">
    <source>
        <dbReference type="SAM" id="MobiDB-lite"/>
    </source>
</evidence>
<keyword evidence="2" id="KW-1133">Transmembrane helix</keyword>